<dbReference type="InterPro" id="IPR001248">
    <property type="entry name" value="Pur-cyt_permease"/>
</dbReference>
<feature type="transmembrane region" description="Helical" evidence="6">
    <location>
        <begin position="64"/>
        <end position="86"/>
    </location>
</feature>
<keyword evidence="5 6" id="KW-0472">Membrane</keyword>
<evidence type="ECO:0000313" key="8">
    <source>
        <dbReference type="Proteomes" id="UP000256328"/>
    </source>
</evidence>
<feature type="transmembrane region" description="Helical" evidence="6">
    <location>
        <begin position="256"/>
        <end position="275"/>
    </location>
</feature>
<comment type="caution">
    <text evidence="7">The sequence shown here is derived from an EMBL/GenBank/DDBJ whole genome shotgun (WGS) entry which is preliminary data.</text>
</comment>
<evidence type="ECO:0000256" key="6">
    <source>
        <dbReference type="SAM" id="Phobius"/>
    </source>
</evidence>
<feature type="transmembrane region" description="Helical" evidence="6">
    <location>
        <begin position="457"/>
        <end position="479"/>
    </location>
</feature>
<dbReference type="AlphaFoldDB" id="A0A3D8S9E2"/>
<feature type="transmembrane region" description="Helical" evidence="6">
    <location>
        <begin position="218"/>
        <end position="240"/>
    </location>
</feature>
<keyword evidence="8" id="KW-1185">Reference proteome</keyword>
<reference evidence="7 8" key="1">
    <citation type="journal article" date="2018" name="IMA Fungus">
        <title>IMA Genome-F 9: Draft genome sequence of Annulohypoxylon stygium, Aspergillus mulundensis, Berkeleyomyces basicola (syn. Thielaviopsis basicola), Ceratocystis smalleyi, two Cercospora beticola strains, Coleophoma cylindrospora, Fusarium fracticaudum, Phialophora cf. hyalina, and Morchella septimelata.</title>
        <authorList>
            <person name="Wingfield B.D."/>
            <person name="Bills G.F."/>
            <person name="Dong Y."/>
            <person name="Huang W."/>
            <person name="Nel W.J."/>
            <person name="Swalarsk-Parry B.S."/>
            <person name="Vaghefi N."/>
            <person name="Wilken P.M."/>
            <person name="An Z."/>
            <person name="de Beer Z.W."/>
            <person name="De Vos L."/>
            <person name="Chen L."/>
            <person name="Duong T.A."/>
            <person name="Gao Y."/>
            <person name="Hammerbacher A."/>
            <person name="Kikkert J.R."/>
            <person name="Li Y."/>
            <person name="Li H."/>
            <person name="Li K."/>
            <person name="Li Q."/>
            <person name="Liu X."/>
            <person name="Ma X."/>
            <person name="Naidoo K."/>
            <person name="Pethybridge S.J."/>
            <person name="Sun J."/>
            <person name="Steenkamp E.T."/>
            <person name="van der Nest M.A."/>
            <person name="van Wyk S."/>
            <person name="Wingfield M.J."/>
            <person name="Xiong C."/>
            <person name="Yue Q."/>
            <person name="Zhang X."/>
        </authorList>
    </citation>
    <scope>NUCLEOTIDE SEQUENCE [LARGE SCALE GENOMIC DNA]</scope>
    <source>
        <strain evidence="7 8">BP5796</strain>
    </source>
</reference>
<feature type="transmembrane region" description="Helical" evidence="6">
    <location>
        <begin position="92"/>
        <end position="112"/>
    </location>
</feature>
<feature type="transmembrane region" description="Helical" evidence="6">
    <location>
        <begin position="390"/>
        <end position="411"/>
    </location>
</feature>
<feature type="transmembrane region" description="Helical" evidence="6">
    <location>
        <begin position="346"/>
        <end position="369"/>
    </location>
</feature>
<organism evidence="7 8">
    <name type="scientific">Coleophoma crateriformis</name>
    <dbReference type="NCBI Taxonomy" id="565419"/>
    <lineage>
        <taxon>Eukaryota</taxon>
        <taxon>Fungi</taxon>
        <taxon>Dikarya</taxon>
        <taxon>Ascomycota</taxon>
        <taxon>Pezizomycotina</taxon>
        <taxon>Leotiomycetes</taxon>
        <taxon>Helotiales</taxon>
        <taxon>Dermateaceae</taxon>
        <taxon>Coleophoma</taxon>
    </lineage>
</organism>
<accession>A0A3D8S9E2</accession>
<dbReference type="PANTHER" id="PTHR30618">
    <property type="entry name" value="NCS1 FAMILY PURINE/PYRIMIDINE TRANSPORTER"/>
    <property type="match status" value="1"/>
</dbReference>
<dbReference type="GO" id="GO:0005886">
    <property type="term" value="C:plasma membrane"/>
    <property type="evidence" value="ECO:0007669"/>
    <property type="project" value="TreeGrafter"/>
</dbReference>
<keyword evidence="3 6" id="KW-0812">Transmembrane</keyword>
<evidence type="ECO:0000256" key="4">
    <source>
        <dbReference type="ARBA" id="ARBA00022989"/>
    </source>
</evidence>
<dbReference type="Gene3D" id="1.10.4160.10">
    <property type="entry name" value="Hydantoin permease"/>
    <property type="match status" value="1"/>
</dbReference>
<sequence length="581" mass="65678">METPSTWKEAAVEKWRNFRFALTSKQAFLDWVQVPPYIDEDGKINEWRNEDLSPTPPEKRTWSWFNWVVFYFSSGFGNWTLGSTMVGIGLNWWQAIIAIFLSQMISSTAMYFNGRCGITYHIGYPCVARSVFGMWGSYYYVAARAALALIWYGVQLYSCAALMDNMFRAIFGHSYTQIPNHIPLSEGITSRRMMCFFLAWLAHLSLARLRPNQLTKFFWAKLIVLVPAMIGLFIFCIANTNGNVGPLYSPVAGDKLGWLVMFGINSGMGNSATYITNQPDMVRWSKKKNGAQWSQLIVNPITVTVSSTLGILATASINNKWGLDLWNQWDLLSAIMDRYWSPGPRFAIALCAFCWTFYFMGINIGGNMLPFGSDCTMLFPRYLTIPRGNYLVTFAAFAIVPWKIEASAAIFTKFLSGYGLFMASVASIMICEYFFLTKGNVFISHLYDGSKANKHYYYHKGWNVQATIAYVIGISLPFPGFVGTLGPKVAATATHIFEFGWLLSFWTSFIMYYLICSVWPTRNQRLIKEMGLGWEQMAEELDVIDGTVISGESSSENGVELVKEGVVIQEKSGDQISKEII</sequence>
<evidence type="ECO:0000256" key="2">
    <source>
        <dbReference type="ARBA" id="ARBA00008974"/>
    </source>
</evidence>
<comment type="subcellular location">
    <subcellularLocation>
        <location evidence="1">Membrane</location>
        <topology evidence="1">Multi-pass membrane protein</topology>
    </subcellularLocation>
</comment>
<evidence type="ECO:0000313" key="7">
    <source>
        <dbReference type="EMBL" id="RDW82969.1"/>
    </source>
</evidence>
<dbReference type="Proteomes" id="UP000256328">
    <property type="component" value="Unassembled WGS sequence"/>
</dbReference>
<dbReference type="Pfam" id="PF02133">
    <property type="entry name" value="Transp_cyt_pur"/>
    <property type="match status" value="1"/>
</dbReference>
<gene>
    <name evidence="7" type="ORF">BP5796_04460</name>
</gene>
<evidence type="ECO:0000256" key="3">
    <source>
        <dbReference type="ARBA" id="ARBA00022692"/>
    </source>
</evidence>
<dbReference type="OrthoDB" id="2018619at2759"/>
<protein>
    <submittedName>
        <fullName evidence="7">Uracil permease-like protein</fullName>
    </submittedName>
</protein>
<feature type="transmembrane region" description="Helical" evidence="6">
    <location>
        <begin position="188"/>
        <end position="206"/>
    </location>
</feature>
<dbReference type="GO" id="GO:0015205">
    <property type="term" value="F:nucleobase transmembrane transporter activity"/>
    <property type="evidence" value="ECO:0007669"/>
    <property type="project" value="TreeGrafter"/>
</dbReference>
<name>A0A3D8S9E2_9HELO</name>
<keyword evidence="4 6" id="KW-1133">Transmembrane helix</keyword>
<feature type="transmembrane region" description="Helical" evidence="6">
    <location>
        <begin position="132"/>
        <end position="154"/>
    </location>
</feature>
<feature type="transmembrane region" description="Helical" evidence="6">
    <location>
        <begin position="499"/>
        <end position="520"/>
    </location>
</feature>
<feature type="transmembrane region" description="Helical" evidence="6">
    <location>
        <begin position="417"/>
        <end position="436"/>
    </location>
</feature>
<dbReference type="InterPro" id="IPR045225">
    <property type="entry name" value="Uracil/uridine/allantoin_perm"/>
</dbReference>
<proteinExistence type="inferred from homology"/>
<evidence type="ECO:0000256" key="5">
    <source>
        <dbReference type="ARBA" id="ARBA00023136"/>
    </source>
</evidence>
<feature type="transmembrane region" description="Helical" evidence="6">
    <location>
        <begin position="296"/>
        <end position="317"/>
    </location>
</feature>
<dbReference type="EMBL" id="PDLN01000006">
    <property type="protein sequence ID" value="RDW82969.1"/>
    <property type="molecule type" value="Genomic_DNA"/>
</dbReference>
<evidence type="ECO:0000256" key="1">
    <source>
        <dbReference type="ARBA" id="ARBA00004141"/>
    </source>
</evidence>
<dbReference type="PANTHER" id="PTHR30618:SF0">
    <property type="entry name" value="PURINE-URACIL PERMEASE NCS1"/>
    <property type="match status" value="1"/>
</dbReference>
<comment type="similarity">
    <text evidence="2">Belongs to the purine-cytosine permease (2.A.39) family.</text>
</comment>